<gene>
    <name evidence="2" type="ORF">LX97_02354</name>
</gene>
<reference evidence="2 3" key="1">
    <citation type="submission" date="2018-06" db="EMBL/GenBank/DDBJ databases">
        <title>Genomic Encyclopedia of Archaeal and Bacterial Type Strains, Phase II (KMG-II): from individual species to whole genera.</title>
        <authorList>
            <person name="Goeker M."/>
        </authorList>
    </citation>
    <scope>NUCLEOTIDE SEQUENCE [LARGE SCALE GENOMIC DNA]</scope>
    <source>
        <strain evidence="2 3">DSM 17205</strain>
    </source>
</reference>
<dbReference type="Proteomes" id="UP000248584">
    <property type="component" value="Unassembled WGS sequence"/>
</dbReference>
<keyword evidence="3" id="KW-1185">Reference proteome</keyword>
<keyword evidence="1" id="KW-0472">Membrane</keyword>
<evidence type="ECO:0000313" key="3">
    <source>
        <dbReference type="Proteomes" id="UP000248584"/>
    </source>
</evidence>
<accession>A0ABX5PVY4</accession>
<keyword evidence="1" id="KW-0812">Transmembrane</keyword>
<dbReference type="EMBL" id="QKZR01000004">
    <property type="protein sequence ID" value="PZX38989.1"/>
    <property type="molecule type" value="Genomic_DNA"/>
</dbReference>
<feature type="transmembrane region" description="Helical" evidence="1">
    <location>
        <begin position="84"/>
        <end position="106"/>
    </location>
</feature>
<protein>
    <submittedName>
        <fullName evidence="2">Uncharacterized protein</fullName>
    </submittedName>
</protein>
<evidence type="ECO:0000313" key="2">
    <source>
        <dbReference type="EMBL" id="PZX38989.1"/>
    </source>
</evidence>
<name>A0ABX5PVY4_9FLAO</name>
<sequence length="118" mass="13615">MNIIKNILPIAIALIPQIIFENYTYVLISIIIIGFISGWFLNDKKIFLKALILQLVFFTILYCITNKNISYLNNVAENLGMPAFIIPVIFILFNTLNFSILFSFGYRLQKLTFNNSLL</sequence>
<organism evidence="2 3">
    <name type="scientific">Nonlabens dokdonensis</name>
    <dbReference type="NCBI Taxonomy" id="328515"/>
    <lineage>
        <taxon>Bacteria</taxon>
        <taxon>Pseudomonadati</taxon>
        <taxon>Bacteroidota</taxon>
        <taxon>Flavobacteriia</taxon>
        <taxon>Flavobacteriales</taxon>
        <taxon>Flavobacteriaceae</taxon>
        <taxon>Nonlabens</taxon>
    </lineage>
</organism>
<feature type="transmembrane region" description="Helical" evidence="1">
    <location>
        <begin position="46"/>
        <end position="64"/>
    </location>
</feature>
<feature type="transmembrane region" description="Helical" evidence="1">
    <location>
        <begin position="23"/>
        <end position="41"/>
    </location>
</feature>
<keyword evidence="1" id="KW-1133">Transmembrane helix</keyword>
<evidence type="ECO:0000256" key="1">
    <source>
        <dbReference type="SAM" id="Phobius"/>
    </source>
</evidence>
<comment type="caution">
    <text evidence="2">The sequence shown here is derived from an EMBL/GenBank/DDBJ whole genome shotgun (WGS) entry which is preliminary data.</text>
</comment>
<proteinExistence type="predicted"/>